<dbReference type="AlphaFoldDB" id="A0A2G1MCT3"/>
<dbReference type="InterPro" id="IPR036086">
    <property type="entry name" value="ParB/Sulfiredoxin_sf"/>
</dbReference>
<reference evidence="2 3" key="1">
    <citation type="submission" date="2017-08" db="EMBL/GenBank/DDBJ databases">
        <title>Draft Genome Sequence of Loktanella cinnabarina Strain XM1, Isolated from Coastal Surface Water.</title>
        <authorList>
            <person name="Ma R."/>
            <person name="Wang J."/>
            <person name="Wang Q."/>
            <person name="Ma Z."/>
            <person name="Li J."/>
            <person name="Chen L."/>
        </authorList>
    </citation>
    <scope>NUCLEOTIDE SEQUENCE [LARGE SCALE GENOMIC DNA]</scope>
    <source>
        <strain evidence="2 3">XM1</strain>
    </source>
</reference>
<evidence type="ECO:0000259" key="1">
    <source>
        <dbReference type="Pfam" id="PF02195"/>
    </source>
</evidence>
<dbReference type="Gene3D" id="3.90.1530.30">
    <property type="match status" value="1"/>
</dbReference>
<dbReference type="SUPFAM" id="SSF110849">
    <property type="entry name" value="ParB/Sulfiredoxin"/>
    <property type="match status" value="1"/>
</dbReference>
<protein>
    <recommendedName>
        <fullName evidence="1">ParB-like N-terminal domain-containing protein</fullName>
    </recommendedName>
</protein>
<dbReference type="Pfam" id="PF02195">
    <property type="entry name" value="ParB_N"/>
    <property type="match status" value="1"/>
</dbReference>
<sequence>MKAKKFSNVMVPDIPPMDDRLDAEIPSAERVDTMASYDAANRAEISLRAAKEIRGRAKDDVLEGRRLVEVSPYQLHDPVGTDRIDFAAQDGKSAAEADIEQLMKSIERDGQQNPIIIRPKDPRWTPRSDDPANVEGVEFELLAGRRRTLAIQKLNAGRSPSEQLTVRARISHVTPDTPEGERRLHALHNRYLENAARKDLSAFQSAISGGELIWAYVEMGHSAEETESLLNISHSTRQMWQKAYRQQEAIREFFGSREPSFDELKKFCNGSLGQRGEPFPAPPEKVKGIRGSYTIKPARGPGQVAMSLRLTLNEVEDAELIQKLKEVIDQEKAAG</sequence>
<dbReference type="Proteomes" id="UP000221860">
    <property type="component" value="Unassembled WGS sequence"/>
</dbReference>
<evidence type="ECO:0000313" key="2">
    <source>
        <dbReference type="EMBL" id="PHP26534.1"/>
    </source>
</evidence>
<gene>
    <name evidence="2" type="ORF">CJ301_15920</name>
</gene>
<comment type="caution">
    <text evidence="2">The sequence shown here is derived from an EMBL/GenBank/DDBJ whole genome shotgun (WGS) entry which is preliminary data.</text>
</comment>
<dbReference type="EMBL" id="NQWH01000034">
    <property type="protein sequence ID" value="PHP26534.1"/>
    <property type="molecule type" value="Genomic_DNA"/>
</dbReference>
<dbReference type="InterPro" id="IPR003115">
    <property type="entry name" value="ParB_N"/>
</dbReference>
<name>A0A2G1MCT3_9RHOB</name>
<feature type="domain" description="ParB-like N-terminal" evidence="1">
    <location>
        <begin position="88"/>
        <end position="156"/>
    </location>
</feature>
<proteinExistence type="predicted"/>
<organism evidence="2 3">
    <name type="scientific">Limimaricola cinnabarinus</name>
    <dbReference type="NCBI Taxonomy" id="1125964"/>
    <lineage>
        <taxon>Bacteria</taxon>
        <taxon>Pseudomonadati</taxon>
        <taxon>Pseudomonadota</taxon>
        <taxon>Alphaproteobacteria</taxon>
        <taxon>Rhodobacterales</taxon>
        <taxon>Paracoccaceae</taxon>
        <taxon>Limimaricola</taxon>
    </lineage>
</organism>
<dbReference type="RefSeq" id="WP_099278360.1">
    <property type="nucleotide sequence ID" value="NZ_KZ304974.1"/>
</dbReference>
<accession>A0A2G1MCT3</accession>
<dbReference type="OrthoDB" id="7812542at2"/>
<keyword evidence="3" id="KW-1185">Reference proteome</keyword>
<evidence type="ECO:0000313" key="3">
    <source>
        <dbReference type="Proteomes" id="UP000221860"/>
    </source>
</evidence>